<dbReference type="SMART" id="SM00954">
    <property type="entry name" value="RelA_SpoT"/>
    <property type="match status" value="1"/>
</dbReference>
<comment type="similarity">
    <text evidence="1">Belongs to the RelA/SpoT family.</text>
</comment>
<evidence type="ECO:0000256" key="2">
    <source>
        <dbReference type="ARBA" id="ARBA00025704"/>
    </source>
</evidence>
<dbReference type="PANTHER" id="PTHR21262:SF31">
    <property type="entry name" value="GTP PYROPHOSPHOKINASE"/>
    <property type="match status" value="1"/>
</dbReference>
<evidence type="ECO:0000313" key="6">
    <source>
        <dbReference type="EMBL" id="CAB4794974.1"/>
    </source>
</evidence>
<evidence type="ECO:0000259" key="4">
    <source>
        <dbReference type="PROSITE" id="PS51831"/>
    </source>
</evidence>
<dbReference type="SUPFAM" id="SSF109604">
    <property type="entry name" value="HD-domain/PDEase-like"/>
    <property type="match status" value="1"/>
</dbReference>
<dbReference type="NCBIfam" id="TIGR00691">
    <property type="entry name" value="spoT_relA"/>
    <property type="match status" value="1"/>
</dbReference>
<protein>
    <submittedName>
        <fullName evidence="6">Unannotated protein</fullName>
    </submittedName>
</protein>
<dbReference type="FunFam" id="3.30.460.10:FF:000001">
    <property type="entry name" value="GTP pyrophosphokinase RelA"/>
    <property type="match status" value="1"/>
</dbReference>
<dbReference type="InterPro" id="IPR007685">
    <property type="entry name" value="RelA_SpoT"/>
</dbReference>
<dbReference type="PROSITE" id="PS51671">
    <property type="entry name" value="ACT"/>
    <property type="match status" value="1"/>
</dbReference>
<dbReference type="InterPro" id="IPR002912">
    <property type="entry name" value="ACT_dom"/>
</dbReference>
<dbReference type="GO" id="GO:0015969">
    <property type="term" value="P:guanosine tetraphosphate metabolic process"/>
    <property type="evidence" value="ECO:0007669"/>
    <property type="project" value="InterPro"/>
</dbReference>
<dbReference type="EMBL" id="CAFAAG010000067">
    <property type="protein sequence ID" value="CAB4794974.1"/>
    <property type="molecule type" value="Genomic_DNA"/>
</dbReference>
<dbReference type="PROSITE" id="PS51880">
    <property type="entry name" value="TGS"/>
    <property type="match status" value="1"/>
</dbReference>
<dbReference type="Pfam" id="PF13328">
    <property type="entry name" value="HD_4"/>
    <property type="match status" value="1"/>
</dbReference>
<dbReference type="InterPro" id="IPR012675">
    <property type="entry name" value="Beta-grasp_dom_sf"/>
</dbReference>
<dbReference type="PANTHER" id="PTHR21262">
    <property type="entry name" value="GUANOSINE-3',5'-BIS DIPHOSPHATE 3'-PYROPHOSPHOHYDROLASE"/>
    <property type="match status" value="1"/>
</dbReference>
<feature type="domain" description="HD" evidence="4">
    <location>
        <begin position="62"/>
        <end position="161"/>
    </location>
</feature>
<dbReference type="InterPro" id="IPR003607">
    <property type="entry name" value="HD/PDEase_dom"/>
</dbReference>
<accession>A0A6J6XH87</accession>
<dbReference type="Pfam" id="PF04607">
    <property type="entry name" value="RelA_SpoT"/>
    <property type="match status" value="1"/>
</dbReference>
<dbReference type="InterPro" id="IPR043519">
    <property type="entry name" value="NT_sf"/>
</dbReference>
<dbReference type="CDD" id="cd05399">
    <property type="entry name" value="NT_Rel-Spo_like"/>
    <property type="match status" value="1"/>
</dbReference>
<dbReference type="CDD" id="cd04876">
    <property type="entry name" value="ACT_RelA-SpoT"/>
    <property type="match status" value="1"/>
</dbReference>
<feature type="domain" description="TGS" evidence="5">
    <location>
        <begin position="397"/>
        <end position="458"/>
    </location>
</feature>
<dbReference type="InterPro" id="IPR033655">
    <property type="entry name" value="TGS_RelA/SpoT"/>
</dbReference>
<evidence type="ECO:0000259" key="5">
    <source>
        <dbReference type="PROSITE" id="PS51880"/>
    </source>
</evidence>
<dbReference type="FunFam" id="1.10.3210.10:FF:000001">
    <property type="entry name" value="GTP pyrophosphokinase RelA"/>
    <property type="match status" value="1"/>
</dbReference>
<dbReference type="Gene3D" id="3.30.70.260">
    <property type="match status" value="1"/>
</dbReference>
<dbReference type="SUPFAM" id="SSF81301">
    <property type="entry name" value="Nucleotidyltransferase"/>
    <property type="match status" value="1"/>
</dbReference>
<dbReference type="Gene3D" id="1.10.3210.10">
    <property type="entry name" value="Hypothetical protein af1432"/>
    <property type="match status" value="1"/>
</dbReference>
<gene>
    <name evidence="6" type="ORF">UFOPK2975_00905</name>
</gene>
<evidence type="ECO:0000256" key="1">
    <source>
        <dbReference type="ARBA" id="ARBA00007476"/>
    </source>
</evidence>
<reference evidence="6" key="1">
    <citation type="submission" date="2020-05" db="EMBL/GenBank/DDBJ databases">
        <authorList>
            <person name="Chiriac C."/>
            <person name="Salcher M."/>
            <person name="Ghai R."/>
            <person name="Kavagutti S V."/>
        </authorList>
    </citation>
    <scope>NUCLEOTIDE SEQUENCE</scope>
</reference>
<feature type="domain" description="ACT" evidence="3">
    <location>
        <begin position="664"/>
        <end position="738"/>
    </location>
</feature>
<dbReference type="SUPFAM" id="SSF81271">
    <property type="entry name" value="TGS-like"/>
    <property type="match status" value="1"/>
</dbReference>
<dbReference type="Gene3D" id="3.10.20.30">
    <property type="match status" value="1"/>
</dbReference>
<sequence>MSATSRVLPWRRNQSVVVEELVPLLSAYRSRHPKGSVAQITAAYEMARAAHQHQSRMSGEGYISHPIAVARIVAEIGLDDVSLVAALLHDAVEDTEITLADVESTFGAEIAGIVDGLTKLERLQFDSREAQQAATMRKLLVAMAKDMRVLIIKLADRLHNMRTIASAPLDKQRRVAQETLDIYAPLAHRLGMQEVKQQLEDLSFAALYPKRYAELDYLVSTRAPERDIFLAKALGQVGVWLKEVQIEAELTSRGKHLWSLYEKMMQKGRGFDEIFDLMAIRIVVDSVKECYGVLGCIHGHWKPVVGRFKDYIAMPKFNLYQSLHTTVIGPSGKPIEVQIRSRDMHQRAEWGVASHWSYKDGVPSTDVDWLNRIIDWQDEVSDPRQFLESLKSDLDQDEIFAFTPKGRVIALPVQATPVDFAYAVHTEIGHSCMGARVNGRLVPLDTVLNSGDTVEILTSTAESAEPSEEWMNFVASPKAKSKIKQWVSRERIDDLVENGHDDLVEALRREGVPVQKALDSEIFTQEIESMNYTDAPALFLAISEGHVQADAIAMRMAKTIRSGPDGERLSVGTRNFVQNESSDQQAGVHVEGMDDVVVRLSKCCTPVPGDEILGFIGQGQNRSKGVNIHRADCLSAISLVSQNLERVVDAEWTGILQGATFVAAVEVVALDRSRLLRDVANALSDEHVNIVSCTTHTGADRVAKMRFEFEFADPGHLQSVLHTIKRIDSVYDAYRVMSTEHPASNLIV</sequence>
<dbReference type="InterPro" id="IPR006674">
    <property type="entry name" value="HD_domain"/>
</dbReference>
<evidence type="ECO:0000259" key="3">
    <source>
        <dbReference type="PROSITE" id="PS51671"/>
    </source>
</evidence>
<dbReference type="Pfam" id="PF13291">
    <property type="entry name" value="ACT_4"/>
    <property type="match status" value="1"/>
</dbReference>
<name>A0A6J6XH87_9ZZZZ</name>
<dbReference type="SUPFAM" id="SSF55021">
    <property type="entry name" value="ACT-like"/>
    <property type="match status" value="1"/>
</dbReference>
<dbReference type="CDD" id="cd00077">
    <property type="entry name" value="HDc"/>
    <property type="match status" value="1"/>
</dbReference>
<dbReference type="PROSITE" id="PS51831">
    <property type="entry name" value="HD"/>
    <property type="match status" value="1"/>
</dbReference>
<dbReference type="InterPro" id="IPR004095">
    <property type="entry name" value="TGS"/>
</dbReference>
<dbReference type="AlphaFoldDB" id="A0A6J6XH87"/>
<dbReference type="CDD" id="cd01668">
    <property type="entry name" value="TGS_RSH"/>
    <property type="match status" value="1"/>
</dbReference>
<comment type="pathway">
    <text evidence="2">Purine metabolism.</text>
</comment>
<dbReference type="GO" id="GO:0005886">
    <property type="term" value="C:plasma membrane"/>
    <property type="evidence" value="ECO:0007669"/>
    <property type="project" value="TreeGrafter"/>
</dbReference>
<dbReference type="FunFam" id="3.10.20.30:FF:000002">
    <property type="entry name" value="GTP pyrophosphokinase (RelA/SpoT)"/>
    <property type="match status" value="1"/>
</dbReference>
<dbReference type="Gene3D" id="3.30.460.10">
    <property type="entry name" value="Beta Polymerase, domain 2"/>
    <property type="match status" value="1"/>
</dbReference>
<proteinExistence type="inferred from homology"/>
<dbReference type="InterPro" id="IPR004811">
    <property type="entry name" value="RelA/Spo_fam"/>
</dbReference>
<organism evidence="6">
    <name type="scientific">freshwater metagenome</name>
    <dbReference type="NCBI Taxonomy" id="449393"/>
    <lineage>
        <taxon>unclassified sequences</taxon>
        <taxon>metagenomes</taxon>
        <taxon>ecological metagenomes</taxon>
    </lineage>
</organism>
<dbReference type="Pfam" id="PF02824">
    <property type="entry name" value="TGS"/>
    <property type="match status" value="1"/>
</dbReference>
<dbReference type="InterPro" id="IPR045865">
    <property type="entry name" value="ACT-like_dom_sf"/>
</dbReference>
<dbReference type="SMART" id="SM00471">
    <property type="entry name" value="HDc"/>
    <property type="match status" value="1"/>
</dbReference>
<dbReference type="InterPro" id="IPR012676">
    <property type="entry name" value="TGS-like"/>
</dbReference>